<dbReference type="EMBL" id="NBBI01000002">
    <property type="protein sequence ID" value="OWK31133.1"/>
    <property type="molecule type" value="Genomic_DNA"/>
</dbReference>
<gene>
    <name evidence="1" type="ORF">SPDO_11390</name>
</gene>
<accession>A0A245ZN16</accession>
<evidence type="ECO:0000313" key="2">
    <source>
        <dbReference type="Proteomes" id="UP000197290"/>
    </source>
</evidence>
<organism evidence="1 2">
    <name type="scientific">Sphingomonas dokdonensis</name>
    <dbReference type="NCBI Taxonomy" id="344880"/>
    <lineage>
        <taxon>Bacteria</taxon>
        <taxon>Pseudomonadati</taxon>
        <taxon>Pseudomonadota</taxon>
        <taxon>Alphaproteobacteria</taxon>
        <taxon>Sphingomonadales</taxon>
        <taxon>Sphingomonadaceae</taxon>
        <taxon>Sphingomonas</taxon>
    </lineage>
</organism>
<keyword evidence="2" id="KW-1185">Reference proteome</keyword>
<dbReference type="Proteomes" id="UP000197290">
    <property type="component" value="Unassembled WGS sequence"/>
</dbReference>
<sequence>MVATGSIERREKAIGLRARIGSSQVSNTRQWDKGFGPKPAVSELAHAERVEQLDPFVSIEMVLEIPEANLGEIGAVG</sequence>
<comment type="caution">
    <text evidence="1">The sequence shown here is derived from an EMBL/GenBank/DDBJ whole genome shotgun (WGS) entry which is preliminary data.</text>
</comment>
<evidence type="ECO:0000313" key="1">
    <source>
        <dbReference type="EMBL" id="OWK31133.1"/>
    </source>
</evidence>
<proteinExistence type="predicted"/>
<name>A0A245ZN16_9SPHN</name>
<reference evidence="1 2" key="1">
    <citation type="submission" date="2017-03" db="EMBL/GenBank/DDBJ databases">
        <title>Genome sequence of Sphingomonas dokdonensis DSM 21029.</title>
        <authorList>
            <person name="Poehlein A."/>
            <person name="Wuebbeler J.H."/>
            <person name="Steinbuechel A."/>
            <person name="Daniel R."/>
        </authorList>
    </citation>
    <scope>NUCLEOTIDE SEQUENCE [LARGE SCALE GENOMIC DNA]</scope>
    <source>
        <strain evidence="1 2">DSM 21029</strain>
    </source>
</reference>
<dbReference type="RefSeq" id="WP_158212153.1">
    <property type="nucleotide sequence ID" value="NZ_NBBI01000002.1"/>
</dbReference>
<protein>
    <submittedName>
        <fullName evidence="1">Uncharacterized protein</fullName>
    </submittedName>
</protein>
<dbReference type="AlphaFoldDB" id="A0A245ZN16"/>